<organism evidence="2 3">
    <name type="scientific">Aspergillus welwitschiae</name>
    <dbReference type="NCBI Taxonomy" id="1341132"/>
    <lineage>
        <taxon>Eukaryota</taxon>
        <taxon>Fungi</taxon>
        <taxon>Dikarya</taxon>
        <taxon>Ascomycota</taxon>
        <taxon>Pezizomycotina</taxon>
        <taxon>Eurotiomycetes</taxon>
        <taxon>Eurotiomycetidae</taxon>
        <taxon>Eurotiales</taxon>
        <taxon>Aspergillaceae</taxon>
        <taxon>Aspergillus</taxon>
        <taxon>Aspergillus subgen. Circumdati</taxon>
    </lineage>
</organism>
<gene>
    <name evidence="2" type="ORF">BDQ94DRAFT_141766</name>
</gene>
<protein>
    <submittedName>
        <fullName evidence="2">Uncharacterized protein</fullName>
    </submittedName>
</protein>
<dbReference type="AlphaFoldDB" id="A0A3F3Q618"/>
<dbReference type="Proteomes" id="UP000253729">
    <property type="component" value="Unassembled WGS sequence"/>
</dbReference>
<dbReference type="EMBL" id="KZ852043">
    <property type="protein sequence ID" value="RDH34569.1"/>
    <property type="molecule type" value="Genomic_DNA"/>
</dbReference>
<dbReference type="RefSeq" id="XP_026627591.1">
    <property type="nucleotide sequence ID" value="XM_026765890.1"/>
</dbReference>
<evidence type="ECO:0000313" key="2">
    <source>
        <dbReference type="EMBL" id="RDH34569.1"/>
    </source>
</evidence>
<proteinExistence type="predicted"/>
<feature type="compositionally biased region" description="Polar residues" evidence="1">
    <location>
        <begin position="30"/>
        <end position="49"/>
    </location>
</feature>
<dbReference type="GeneID" id="38134246"/>
<evidence type="ECO:0000313" key="3">
    <source>
        <dbReference type="Proteomes" id="UP000253729"/>
    </source>
</evidence>
<name>A0A3F3Q618_9EURO</name>
<feature type="region of interest" description="Disordered" evidence="1">
    <location>
        <begin position="30"/>
        <end position="60"/>
    </location>
</feature>
<evidence type="ECO:0000256" key="1">
    <source>
        <dbReference type="SAM" id="MobiDB-lite"/>
    </source>
</evidence>
<sequence>MVRMAYCPISMIVDPPFFFPLLKNASPYSGRQVFSSGHQSETQPEAEQGNSDRQREERRT</sequence>
<accession>A0A3F3Q618</accession>
<keyword evidence="3" id="KW-1185">Reference proteome</keyword>
<reference evidence="2 3" key="1">
    <citation type="submission" date="2018-07" db="EMBL/GenBank/DDBJ databases">
        <title>The genomes of Aspergillus section Nigri reveals drivers in fungal speciation.</title>
        <authorList>
            <consortium name="DOE Joint Genome Institute"/>
            <person name="Vesth T.C."/>
            <person name="Nybo J."/>
            <person name="Theobald S."/>
            <person name="Brandl J."/>
            <person name="Frisvad J.C."/>
            <person name="Nielsen K.F."/>
            <person name="Lyhne E.K."/>
            <person name="Kogle M.E."/>
            <person name="Kuo A."/>
            <person name="Riley R."/>
            <person name="Clum A."/>
            <person name="Nolan M."/>
            <person name="Lipzen A."/>
            <person name="Salamov A."/>
            <person name="Henrissat B."/>
            <person name="Wiebenga A."/>
            <person name="De vries R.P."/>
            <person name="Grigoriev I.V."/>
            <person name="Mortensen U.H."/>
            <person name="Andersen M.R."/>
            <person name="Baker S.E."/>
        </authorList>
    </citation>
    <scope>NUCLEOTIDE SEQUENCE [LARGE SCALE GENOMIC DNA]</scope>
    <source>
        <strain evidence="2 3">CBS 139.54b</strain>
    </source>
</reference>
<feature type="compositionally biased region" description="Basic and acidic residues" evidence="1">
    <location>
        <begin position="50"/>
        <end position="60"/>
    </location>
</feature>